<evidence type="ECO:0000313" key="13">
    <source>
        <dbReference type="EMBL" id="KKO00796.1"/>
    </source>
</evidence>
<dbReference type="SUPFAM" id="SSF47384">
    <property type="entry name" value="Homodimeric domain of signal transducing histidine kinase"/>
    <property type="match status" value="1"/>
</dbReference>
<protein>
    <recommendedName>
        <fullName evidence="14">Histidine kinase</fullName>
    </recommendedName>
</protein>
<dbReference type="InterPro" id="IPR003594">
    <property type="entry name" value="HATPase_dom"/>
</dbReference>
<dbReference type="SUPFAM" id="SSF52172">
    <property type="entry name" value="CheY-like"/>
    <property type="match status" value="1"/>
</dbReference>
<dbReference type="InterPro" id="IPR001789">
    <property type="entry name" value="Sig_transdc_resp-reg_receiver"/>
</dbReference>
<organism evidence="13">
    <name type="scientific">marine sediment metagenome</name>
    <dbReference type="NCBI Taxonomy" id="412755"/>
    <lineage>
        <taxon>unclassified sequences</taxon>
        <taxon>metagenomes</taxon>
        <taxon>ecological metagenomes</taxon>
    </lineage>
</organism>
<dbReference type="Gene3D" id="3.40.50.2300">
    <property type="match status" value="1"/>
</dbReference>
<keyword evidence="3" id="KW-0597">Phosphoprotein</keyword>
<dbReference type="PROSITE" id="PS50894">
    <property type="entry name" value="HPT"/>
    <property type="match status" value="1"/>
</dbReference>
<accession>A0A0F9V6E4</accession>
<evidence type="ECO:0000256" key="5">
    <source>
        <dbReference type="ARBA" id="ARBA00022741"/>
    </source>
</evidence>
<keyword evidence="5" id="KW-0547">Nucleotide-binding</keyword>
<dbReference type="SUPFAM" id="SSF55874">
    <property type="entry name" value="ATPase domain of HSP90 chaperone/DNA topoisomerase II/histidine kinase"/>
    <property type="match status" value="1"/>
</dbReference>
<evidence type="ECO:0000256" key="7">
    <source>
        <dbReference type="ARBA" id="ARBA00022989"/>
    </source>
</evidence>
<dbReference type="PROSITE" id="PS50109">
    <property type="entry name" value="HIS_KIN"/>
    <property type="match status" value="1"/>
</dbReference>
<evidence type="ECO:0000256" key="3">
    <source>
        <dbReference type="ARBA" id="ARBA00022553"/>
    </source>
</evidence>
<dbReference type="GO" id="GO:0005524">
    <property type="term" value="F:ATP binding"/>
    <property type="evidence" value="ECO:0007669"/>
    <property type="project" value="UniProtKB-KW"/>
</dbReference>
<dbReference type="Pfam" id="PF01627">
    <property type="entry name" value="Hpt"/>
    <property type="match status" value="1"/>
</dbReference>
<evidence type="ECO:0000256" key="9">
    <source>
        <dbReference type="ARBA" id="ARBA00023136"/>
    </source>
</evidence>
<dbReference type="AlphaFoldDB" id="A0A0F9V6E4"/>
<dbReference type="Pfam" id="PF00072">
    <property type="entry name" value="Response_reg"/>
    <property type="match status" value="1"/>
</dbReference>
<evidence type="ECO:0000256" key="8">
    <source>
        <dbReference type="ARBA" id="ARBA00023012"/>
    </source>
</evidence>
<keyword evidence="7" id="KW-1133">Transmembrane helix</keyword>
<dbReference type="Pfam" id="PF02518">
    <property type="entry name" value="HATPase_c"/>
    <property type="match status" value="1"/>
</dbReference>
<keyword evidence="8" id="KW-0902">Two-component regulatory system</keyword>
<dbReference type="PROSITE" id="PS50110">
    <property type="entry name" value="RESPONSE_REGULATORY"/>
    <property type="match status" value="1"/>
</dbReference>
<evidence type="ECO:0000259" key="12">
    <source>
        <dbReference type="PROSITE" id="PS50894"/>
    </source>
</evidence>
<dbReference type="PRINTS" id="PR00344">
    <property type="entry name" value="BCTRLSENSOR"/>
</dbReference>
<dbReference type="Gene3D" id="1.20.120.160">
    <property type="entry name" value="HPT domain"/>
    <property type="match status" value="1"/>
</dbReference>
<proteinExistence type="predicted"/>
<dbReference type="InterPro" id="IPR036641">
    <property type="entry name" value="HPT_dom_sf"/>
</dbReference>
<sequence length="586" mass="66208">MPISKTKDLLGQLSQLERTVSEFSFEELNTDEAKVLKNSFNTFRSSLENHIYDSKEEHPLPQKKEFDAGNRQDISQKQFIAHISHEIRTPLNSIIGYANLLNDERLTQGQHKKVDAIKFASNTLLKLINEVLEYSKISSGNTNFETVDFNLHSLLKDVMFLCETLVLDRKIELLIDIDESVPKIVKGDPSKLSQVLLNLLGNSVKFVEKGFIKLEVFSKETSNGNCMLQFSVADTGIGISSEKVNTIFDQYTQAEDDTSSKYGGTGLGLTITKEIIEKLKGEIEIESELNKGTKVTFRLPYPYGSSSDIIDESVKNNKNLKNGKLLAGTEIMVFEDNQMNQLLIVEQLTKWGCKVHTDITLDKGLEILTTNNIDLILMDLKMPNLNGFEVSKVIRGNDNSKVNSIPIVAFSADFTERDSKECKEIGINDFLLKPYTLEDLMSTIVKNKRKKVEPSEFTSILQKPMIEPKETTVVDLTSLLKDCFGEIDMLNELIKLFKLNAIEFIGNVKVHLQTEDLKQIALSAHKLKAGFAMIKADGMRNLIVELESSCKTEKPNKVRELYEAFLNDYPLLEKNLTDELKLLNKK</sequence>
<name>A0A0F9V6E4_9ZZZZ</name>
<dbReference type="SMART" id="SM00387">
    <property type="entry name" value="HATPase_c"/>
    <property type="match status" value="1"/>
</dbReference>
<comment type="subcellular location">
    <subcellularLocation>
        <location evidence="1">Cell membrane</location>
        <topology evidence="1">Multi-pass membrane protein</topology>
    </subcellularLocation>
</comment>
<evidence type="ECO:0000256" key="1">
    <source>
        <dbReference type="ARBA" id="ARBA00004651"/>
    </source>
</evidence>
<dbReference type="SUPFAM" id="SSF47226">
    <property type="entry name" value="Histidine-containing phosphotransfer domain, HPT domain"/>
    <property type="match status" value="1"/>
</dbReference>
<reference evidence="13" key="1">
    <citation type="journal article" date="2015" name="Nature">
        <title>Complex archaea that bridge the gap between prokaryotes and eukaryotes.</title>
        <authorList>
            <person name="Spang A."/>
            <person name="Saw J.H."/>
            <person name="Jorgensen S.L."/>
            <person name="Zaremba-Niedzwiedzka K."/>
            <person name="Martijn J."/>
            <person name="Lind A.E."/>
            <person name="van Eijk R."/>
            <person name="Schleper C."/>
            <person name="Guy L."/>
            <person name="Ettema T.J."/>
        </authorList>
    </citation>
    <scope>NUCLEOTIDE SEQUENCE</scope>
</reference>
<dbReference type="InterPro" id="IPR036097">
    <property type="entry name" value="HisK_dim/P_sf"/>
</dbReference>
<dbReference type="CDD" id="cd16922">
    <property type="entry name" value="HATPase_EvgS-ArcB-TorS-like"/>
    <property type="match status" value="1"/>
</dbReference>
<dbReference type="InterPro" id="IPR004358">
    <property type="entry name" value="Sig_transdc_His_kin-like_C"/>
</dbReference>
<dbReference type="Pfam" id="PF00512">
    <property type="entry name" value="HisKA"/>
    <property type="match status" value="1"/>
</dbReference>
<dbReference type="InterPro" id="IPR011006">
    <property type="entry name" value="CheY-like_superfamily"/>
</dbReference>
<dbReference type="EMBL" id="LAZR01000038">
    <property type="protein sequence ID" value="KKO00796.1"/>
    <property type="molecule type" value="Genomic_DNA"/>
</dbReference>
<dbReference type="CDD" id="cd17546">
    <property type="entry name" value="REC_hyHK_CKI1_RcsC-like"/>
    <property type="match status" value="1"/>
</dbReference>
<evidence type="ECO:0000256" key="6">
    <source>
        <dbReference type="ARBA" id="ARBA00022840"/>
    </source>
</evidence>
<dbReference type="InterPro" id="IPR005467">
    <property type="entry name" value="His_kinase_dom"/>
</dbReference>
<evidence type="ECO:0000256" key="2">
    <source>
        <dbReference type="ARBA" id="ARBA00022475"/>
    </source>
</evidence>
<keyword evidence="6" id="KW-0067">ATP-binding</keyword>
<gene>
    <name evidence="13" type="ORF">LCGC14_0122020</name>
</gene>
<keyword evidence="9" id="KW-0472">Membrane</keyword>
<dbReference type="InterPro" id="IPR036890">
    <property type="entry name" value="HATPase_C_sf"/>
</dbReference>
<feature type="domain" description="HPt" evidence="12">
    <location>
        <begin position="486"/>
        <end position="586"/>
    </location>
</feature>
<dbReference type="Gene3D" id="1.10.287.130">
    <property type="match status" value="1"/>
</dbReference>
<evidence type="ECO:0000259" key="10">
    <source>
        <dbReference type="PROSITE" id="PS50109"/>
    </source>
</evidence>
<feature type="domain" description="Histidine kinase" evidence="10">
    <location>
        <begin position="82"/>
        <end position="303"/>
    </location>
</feature>
<evidence type="ECO:0000256" key="4">
    <source>
        <dbReference type="ARBA" id="ARBA00022692"/>
    </source>
</evidence>
<dbReference type="InterPro" id="IPR003661">
    <property type="entry name" value="HisK_dim/P_dom"/>
</dbReference>
<dbReference type="SMART" id="SM00388">
    <property type="entry name" value="HisKA"/>
    <property type="match status" value="1"/>
</dbReference>
<keyword evidence="4" id="KW-0812">Transmembrane</keyword>
<dbReference type="GO" id="GO:0000155">
    <property type="term" value="F:phosphorelay sensor kinase activity"/>
    <property type="evidence" value="ECO:0007669"/>
    <property type="project" value="InterPro"/>
</dbReference>
<dbReference type="CDD" id="cd00082">
    <property type="entry name" value="HisKA"/>
    <property type="match status" value="1"/>
</dbReference>
<comment type="caution">
    <text evidence="13">The sequence shown here is derived from an EMBL/GenBank/DDBJ whole genome shotgun (WGS) entry which is preliminary data.</text>
</comment>
<dbReference type="Gene3D" id="3.30.565.10">
    <property type="entry name" value="Histidine kinase-like ATPase, C-terminal domain"/>
    <property type="match status" value="1"/>
</dbReference>
<feature type="domain" description="Response regulatory" evidence="11">
    <location>
        <begin position="330"/>
        <end position="448"/>
    </location>
</feature>
<evidence type="ECO:0008006" key="14">
    <source>
        <dbReference type="Google" id="ProtNLM"/>
    </source>
</evidence>
<dbReference type="GO" id="GO:0005886">
    <property type="term" value="C:plasma membrane"/>
    <property type="evidence" value="ECO:0007669"/>
    <property type="project" value="UniProtKB-SubCell"/>
</dbReference>
<dbReference type="SMART" id="SM00448">
    <property type="entry name" value="REC"/>
    <property type="match status" value="1"/>
</dbReference>
<dbReference type="InterPro" id="IPR008207">
    <property type="entry name" value="Sig_transdc_His_kin_Hpt_dom"/>
</dbReference>
<evidence type="ECO:0000259" key="11">
    <source>
        <dbReference type="PROSITE" id="PS50110"/>
    </source>
</evidence>
<dbReference type="FunFam" id="3.30.565.10:FF:000010">
    <property type="entry name" value="Sensor histidine kinase RcsC"/>
    <property type="match status" value="1"/>
</dbReference>
<dbReference type="PANTHER" id="PTHR45339:SF1">
    <property type="entry name" value="HYBRID SIGNAL TRANSDUCTION HISTIDINE KINASE J"/>
    <property type="match status" value="1"/>
</dbReference>
<keyword evidence="2" id="KW-1003">Cell membrane</keyword>
<dbReference type="PANTHER" id="PTHR45339">
    <property type="entry name" value="HYBRID SIGNAL TRANSDUCTION HISTIDINE KINASE J"/>
    <property type="match status" value="1"/>
</dbReference>